<evidence type="ECO:0000313" key="1">
    <source>
        <dbReference type="EMBL" id="KAJ8623295.1"/>
    </source>
</evidence>
<comment type="caution">
    <text evidence="1">The sequence shown here is derived from an EMBL/GenBank/DDBJ whole genome shotgun (WGS) entry which is preliminary data.</text>
</comment>
<protein>
    <submittedName>
        <fullName evidence="1">Uncharacterized protein</fullName>
    </submittedName>
</protein>
<evidence type="ECO:0000313" key="2">
    <source>
        <dbReference type="Proteomes" id="UP001234297"/>
    </source>
</evidence>
<name>A0ACC2KQ66_PERAE</name>
<gene>
    <name evidence="1" type="ORF">MRB53_031824</name>
</gene>
<dbReference type="EMBL" id="CM056818">
    <property type="protein sequence ID" value="KAJ8623295.1"/>
    <property type="molecule type" value="Genomic_DNA"/>
</dbReference>
<sequence>MAKANITAAVKPKPTKLPSSLHPPYLRMISEAISSLKERTGSSQQAIAKFIEEKYKTDLPPTFKKVLSIQLKKFAKSEKLVKVKNSFKLPVSEKVKKLALDVKEKKQKKENVKSVAGVKEGAKKERKMRRLSQVKTPSALKKKKKISTPKRVPKTINSPKRTVKKSRVRA</sequence>
<keyword evidence="2" id="KW-1185">Reference proteome</keyword>
<accession>A0ACC2KQ66</accession>
<dbReference type="Proteomes" id="UP001234297">
    <property type="component" value="Chromosome 10"/>
</dbReference>
<reference evidence="1 2" key="1">
    <citation type="journal article" date="2022" name="Hortic Res">
        <title>A haplotype resolved chromosomal level avocado genome allows analysis of novel avocado genes.</title>
        <authorList>
            <person name="Nath O."/>
            <person name="Fletcher S.J."/>
            <person name="Hayward A."/>
            <person name="Shaw L.M."/>
            <person name="Masouleh A.K."/>
            <person name="Furtado A."/>
            <person name="Henry R.J."/>
            <person name="Mitter N."/>
        </authorList>
    </citation>
    <scope>NUCLEOTIDE SEQUENCE [LARGE SCALE GENOMIC DNA]</scope>
    <source>
        <strain evidence="2">cv. Hass</strain>
    </source>
</reference>
<organism evidence="1 2">
    <name type="scientific">Persea americana</name>
    <name type="common">Avocado</name>
    <dbReference type="NCBI Taxonomy" id="3435"/>
    <lineage>
        <taxon>Eukaryota</taxon>
        <taxon>Viridiplantae</taxon>
        <taxon>Streptophyta</taxon>
        <taxon>Embryophyta</taxon>
        <taxon>Tracheophyta</taxon>
        <taxon>Spermatophyta</taxon>
        <taxon>Magnoliopsida</taxon>
        <taxon>Magnoliidae</taxon>
        <taxon>Laurales</taxon>
        <taxon>Lauraceae</taxon>
        <taxon>Persea</taxon>
    </lineage>
</organism>
<proteinExistence type="predicted"/>